<accession>A0A2K2DB95</accession>
<dbReference type="InParanoid" id="A0A2K2DB95"/>
<dbReference type="EMBL" id="CM000881">
    <property type="protein sequence ID" value="PNT71531.1"/>
    <property type="molecule type" value="Genomic_DNA"/>
</dbReference>
<evidence type="ECO:0000313" key="3">
    <source>
        <dbReference type="Proteomes" id="UP000008810"/>
    </source>
</evidence>
<protein>
    <recommendedName>
        <fullName evidence="4">Reverse transcriptase zinc-binding domain-containing protein</fullName>
    </recommendedName>
</protein>
<reference evidence="1 2" key="1">
    <citation type="journal article" date="2010" name="Nature">
        <title>Genome sequencing and analysis of the model grass Brachypodium distachyon.</title>
        <authorList>
            <consortium name="International Brachypodium Initiative"/>
        </authorList>
    </citation>
    <scope>NUCLEOTIDE SEQUENCE [LARGE SCALE GENOMIC DNA]</scope>
    <source>
        <strain evidence="1 2">Bd21</strain>
    </source>
</reference>
<dbReference type="Proteomes" id="UP000008810">
    <property type="component" value="Chromosome 2"/>
</dbReference>
<dbReference type="EnsemblPlants" id="PNT71531">
    <property type="protein sequence ID" value="PNT71531"/>
    <property type="gene ID" value="BRADI_2g30448v3"/>
</dbReference>
<dbReference type="Gramene" id="PNT71531">
    <property type="protein sequence ID" value="PNT71531"/>
    <property type="gene ID" value="BRADI_2g30448v3"/>
</dbReference>
<proteinExistence type="predicted"/>
<evidence type="ECO:0000313" key="2">
    <source>
        <dbReference type="EnsemblPlants" id="PNT71531"/>
    </source>
</evidence>
<name>A0A2K2DB95_BRADI</name>
<sequence length="75" mass="8626">MCIPKQKGGMGFRDLHCFNLAMLARQCWRLLQAPNSLRVSVLRAKYYPSGDLLSCDLKKDSSFTWQSLWDGILVF</sequence>
<evidence type="ECO:0000313" key="1">
    <source>
        <dbReference type="EMBL" id="PNT71531.1"/>
    </source>
</evidence>
<reference evidence="2" key="3">
    <citation type="submission" date="2018-08" db="UniProtKB">
        <authorList>
            <consortium name="EnsemblPlants"/>
        </authorList>
    </citation>
    <scope>IDENTIFICATION</scope>
    <source>
        <strain evidence="2">cv. Bd21</strain>
    </source>
</reference>
<dbReference type="AlphaFoldDB" id="A0A2K2DB95"/>
<dbReference type="OrthoDB" id="676709at2759"/>
<keyword evidence="3" id="KW-1185">Reference proteome</keyword>
<evidence type="ECO:0008006" key="4">
    <source>
        <dbReference type="Google" id="ProtNLM"/>
    </source>
</evidence>
<gene>
    <name evidence="1" type="ORF">BRADI_2g30448v3</name>
</gene>
<reference evidence="1" key="2">
    <citation type="submission" date="2017-06" db="EMBL/GenBank/DDBJ databases">
        <title>WGS assembly of Brachypodium distachyon.</title>
        <authorList>
            <consortium name="The International Brachypodium Initiative"/>
            <person name="Lucas S."/>
            <person name="Harmon-Smith M."/>
            <person name="Lail K."/>
            <person name="Tice H."/>
            <person name="Grimwood J."/>
            <person name="Bruce D."/>
            <person name="Barry K."/>
            <person name="Shu S."/>
            <person name="Lindquist E."/>
            <person name="Wang M."/>
            <person name="Pitluck S."/>
            <person name="Vogel J.P."/>
            <person name="Garvin D.F."/>
            <person name="Mockler T.C."/>
            <person name="Schmutz J."/>
            <person name="Rokhsar D."/>
            <person name="Bevan M.W."/>
        </authorList>
    </citation>
    <scope>NUCLEOTIDE SEQUENCE</scope>
    <source>
        <strain evidence="1">Bd21</strain>
    </source>
</reference>
<organism evidence="1">
    <name type="scientific">Brachypodium distachyon</name>
    <name type="common">Purple false brome</name>
    <name type="synonym">Trachynia distachya</name>
    <dbReference type="NCBI Taxonomy" id="15368"/>
    <lineage>
        <taxon>Eukaryota</taxon>
        <taxon>Viridiplantae</taxon>
        <taxon>Streptophyta</taxon>
        <taxon>Embryophyta</taxon>
        <taxon>Tracheophyta</taxon>
        <taxon>Spermatophyta</taxon>
        <taxon>Magnoliopsida</taxon>
        <taxon>Liliopsida</taxon>
        <taxon>Poales</taxon>
        <taxon>Poaceae</taxon>
        <taxon>BOP clade</taxon>
        <taxon>Pooideae</taxon>
        <taxon>Stipodae</taxon>
        <taxon>Brachypodieae</taxon>
        <taxon>Brachypodium</taxon>
    </lineage>
</organism>